<comment type="caution">
    <text evidence="5">The sequence shown here is derived from an EMBL/GenBank/DDBJ whole genome shotgun (WGS) entry which is preliminary data.</text>
</comment>
<gene>
    <name evidence="5" type="primary">pxpB</name>
    <name evidence="5" type="ORF">ACFOZ1_13490</name>
</gene>
<name>A0ABV8VXA4_9BACI</name>
<evidence type="ECO:0000313" key="6">
    <source>
        <dbReference type="Proteomes" id="UP001595880"/>
    </source>
</evidence>
<keyword evidence="6" id="KW-1185">Reference proteome</keyword>
<dbReference type="GO" id="GO:0017168">
    <property type="term" value="F:5-oxoprolinase (ATP-hydrolyzing) activity"/>
    <property type="evidence" value="ECO:0007669"/>
    <property type="project" value="UniProtKB-EC"/>
</dbReference>
<keyword evidence="2 5" id="KW-0378">Hydrolase</keyword>
<dbReference type="PANTHER" id="PTHR34698:SF2">
    <property type="entry name" value="5-OXOPROLINASE SUBUNIT B"/>
    <property type="match status" value="1"/>
</dbReference>
<evidence type="ECO:0000259" key="4">
    <source>
        <dbReference type="SMART" id="SM00796"/>
    </source>
</evidence>
<evidence type="ECO:0000256" key="3">
    <source>
        <dbReference type="ARBA" id="ARBA00022840"/>
    </source>
</evidence>
<proteinExistence type="predicted"/>
<feature type="domain" description="Carboxyltransferase" evidence="4">
    <location>
        <begin position="1"/>
        <end position="201"/>
    </location>
</feature>
<accession>A0ABV8VXA4</accession>
<protein>
    <submittedName>
        <fullName evidence="5">5-oxoprolinase subunit PxpB</fullName>
        <ecNumber evidence="5">3.5.2.9</ecNumber>
    </submittedName>
</protein>
<dbReference type="RefSeq" id="WP_390200098.1">
    <property type="nucleotide sequence ID" value="NZ_JBHSDV010000004.1"/>
</dbReference>
<dbReference type="Gene3D" id="3.30.1360.40">
    <property type="match status" value="1"/>
</dbReference>
<dbReference type="Pfam" id="PF02682">
    <property type="entry name" value="CT_C_D"/>
    <property type="match status" value="1"/>
</dbReference>
<evidence type="ECO:0000256" key="1">
    <source>
        <dbReference type="ARBA" id="ARBA00022741"/>
    </source>
</evidence>
<evidence type="ECO:0000313" key="5">
    <source>
        <dbReference type="EMBL" id="MFC4388809.1"/>
    </source>
</evidence>
<dbReference type="SUPFAM" id="SSF50891">
    <property type="entry name" value="Cyclophilin-like"/>
    <property type="match status" value="1"/>
</dbReference>
<dbReference type="NCBIfam" id="TIGR00370">
    <property type="entry name" value="5-oxoprolinase subunit PxpB"/>
    <property type="match status" value="1"/>
</dbReference>
<dbReference type="EMBL" id="JBHSDV010000004">
    <property type="protein sequence ID" value="MFC4388809.1"/>
    <property type="molecule type" value="Genomic_DNA"/>
</dbReference>
<keyword evidence="3" id="KW-0067">ATP-binding</keyword>
<dbReference type="Proteomes" id="UP001595880">
    <property type="component" value="Unassembled WGS sequence"/>
</dbReference>
<dbReference type="InterPro" id="IPR003833">
    <property type="entry name" value="CT_C_D"/>
</dbReference>
<organism evidence="5 6">
    <name type="scientific">Gracilibacillus marinus</name>
    <dbReference type="NCBI Taxonomy" id="630535"/>
    <lineage>
        <taxon>Bacteria</taxon>
        <taxon>Bacillati</taxon>
        <taxon>Bacillota</taxon>
        <taxon>Bacilli</taxon>
        <taxon>Bacillales</taxon>
        <taxon>Bacillaceae</taxon>
        <taxon>Gracilibacillus</taxon>
    </lineage>
</organism>
<dbReference type="SUPFAM" id="SSF160467">
    <property type="entry name" value="PH0987 N-terminal domain-like"/>
    <property type="match status" value="1"/>
</dbReference>
<dbReference type="InterPro" id="IPR029000">
    <property type="entry name" value="Cyclophilin-like_dom_sf"/>
</dbReference>
<evidence type="ECO:0000256" key="2">
    <source>
        <dbReference type="ARBA" id="ARBA00022801"/>
    </source>
</evidence>
<dbReference type="EC" id="3.5.2.9" evidence="5"/>
<sequence>MSIRLIAENAIMIHFNEEISVALLEKILIVKKVIEKNLQSSITEIVIGYNSLVIYFDPITTHPYNLLEKLKKMRYPDELLLFSPSTHHIPVCYEESFNKDLSFVATYHNITMEEVVHLHTSNQYTVHFLGFSPGFPFLGGIDDRIATPRKGIPDISVPEGSVGIAGSQTGIYPSMSPGGWQIIGRTPIPLVNVDEEKPTLFQPGDNVHFYPITSKEFEDIRKRLITYEDN</sequence>
<reference evidence="6" key="1">
    <citation type="journal article" date="2019" name="Int. J. Syst. Evol. Microbiol.">
        <title>The Global Catalogue of Microorganisms (GCM) 10K type strain sequencing project: providing services to taxonomists for standard genome sequencing and annotation.</title>
        <authorList>
            <consortium name="The Broad Institute Genomics Platform"/>
            <consortium name="The Broad Institute Genome Sequencing Center for Infectious Disease"/>
            <person name="Wu L."/>
            <person name="Ma J."/>
        </authorList>
    </citation>
    <scope>NUCLEOTIDE SEQUENCE [LARGE SCALE GENOMIC DNA]</scope>
    <source>
        <strain evidence="6">KACC 14058</strain>
    </source>
</reference>
<dbReference type="PANTHER" id="PTHR34698">
    <property type="entry name" value="5-OXOPROLINASE SUBUNIT B"/>
    <property type="match status" value="1"/>
</dbReference>
<dbReference type="Gene3D" id="2.40.100.10">
    <property type="entry name" value="Cyclophilin-like"/>
    <property type="match status" value="1"/>
</dbReference>
<dbReference type="SMART" id="SM00796">
    <property type="entry name" value="AHS1"/>
    <property type="match status" value="1"/>
</dbReference>
<keyword evidence="1" id="KW-0547">Nucleotide-binding</keyword>
<dbReference type="InterPro" id="IPR010016">
    <property type="entry name" value="PxpB"/>
</dbReference>